<protein>
    <submittedName>
        <fullName evidence="2">Translation elongation factor 1 gamma subunit</fullName>
    </submittedName>
</protein>
<evidence type="ECO:0000256" key="1">
    <source>
        <dbReference type="SAM" id="MobiDB-lite"/>
    </source>
</evidence>
<feature type="compositionally biased region" description="Basic and acidic residues" evidence="1">
    <location>
        <begin position="39"/>
        <end position="57"/>
    </location>
</feature>
<name>A0ABN8W3L7_9BACT</name>
<evidence type="ECO:0000313" key="3">
    <source>
        <dbReference type="Proteomes" id="UP001157733"/>
    </source>
</evidence>
<gene>
    <name evidence="2" type="ORF">NSPWAT_1909</name>
</gene>
<feature type="compositionally biased region" description="Basic residues" evidence="1">
    <location>
        <begin position="1"/>
        <end position="11"/>
    </location>
</feature>
<proteinExistence type="predicted"/>
<keyword evidence="2" id="KW-0648">Protein biosynthesis</keyword>
<dbReference type="Proteomes" id="UP001157733">
    <property type="component" value="Chromosome"/>
</dbReference>
<dbReference type="RefSeq" id="WP_282011644.1">
    <property type="nucleotide sequence ID" value="NZ_OX336137.1"/>
</dbReference>
<dbReference type="EMBL" id="OX336137">
    <property type="protein sequence ID" value="CAI2718765.1"/>
    <property type="molecule type" value="Genomic_DNA"/>
</dbReference>
<accession>A0ABN8W3L7</accession>
<keyword evidence="3" id="KW-1185">Reference proteome</keyword>
<keyword evidence="2" id="KW-0251">Elongation factor</keyword>
<organism evidence="2 3">
    <name type="scientific">Nitrospina watsonii</name>
    <dbReference type="NCBI Taxonomy" id="1323948"/>
    <lineage>
        <taxon>Bacteria</taxon>
        <taxon>Pseudomonadati</taxon>
        <taxon>Nitrospinota/Tectimicrobiota group</taxon>
        <taxon>Nitrospinota</taxon>
        <taxon>Nitrospinia</taxon>
        <taxon>Nitrospinales</taxon>
        <taxon>Nitrospinaceae</taxon>
        <taxon>Nitrospina</taxon>
    </lineage>
</organism>
<reference evidence="2 3" key="1">
    <citation type="submission" date="2022-09" db="EMBL/GenBank/DDBJ databases">
        <authorList>
            <person name="Kop L."/>
        </authorList>
    </citation>
    <scope>NUCLEOTIDE SEQUENCE [LARGE SCALE GENOMIC DNA]</scope>
    <source>
        <strain evidence="2 3">347</strain>
    </source>
</reference>
<evidence type="ECO:0000313" key="2">
    <source>
        <dbReference type="EMBL" id="CAI2718765.1"/>
    </source>
</evidence>
<feature type="compositionally biased region" description="Basic and acidic residues" evidence="1">
    <location>
        <begin position="12"/>
        <end position="30"/>
    </location>
</feature>
<sequence>MAKRKKAKSKKKNPDVPRQGKDKDAAEPKSKRPQSASPRAKEKADELARIWDEDLCE</sequence>
<feature type="region of interest" description="Disordered" evidence="1">
    <location>
        <begin position="1"/>
        <end position="57"/>
    </location>
</feature>
<dbReference type="GO" id="GO:0003746">
    <property type="term" value="F:translation elongation factor activity"/>
    <property type="evidence" value="ECO:0007669"/>
    <property type="project" value="UniProtKB-KW"/>
</dbReference>